<accession>G0QWD7</accession>
<dbReference type="InParanoid" id="G0QWD7"/>
<evidence type="ECO:0000256" key="4">
    <source>
        <dbReference type="ARBA" id="ARBA00022840"/>
    </source>
</evidence>
<dbReference type="OMA" id="IQFEDHM"/>
<reference evidence="10 11" key="1">
    <citation type="submission" date="2011-07" db="EMBL/GenBank/DDBJ databases">
        <authorList>
            <person name="Coyne R."/>
            <person name="Brami D."/>
            <person name="Johnson J."/>
            <person name="Hostetler J."/>
            <person name="Hannick L."/>
            <person name="Clark T."/>
            <person name="Cassidy-Hanley D."/>
            <person name="Inman J."/>
        </authorList>
    </citation>
    <scope>NUCLEOTIDE SEQUENCE [LARGE SCALE GENOMIC DNA]</scope>
    <source>
        <strain evidence="10 11">G5</strain>
    </source>
</reference>
<protein>
    <recommendedName>
        <fullName evidence="7">ATP-dependent RNA helicase</fullName>
        <ecNumber evidence="7">3.6.4.13</ecNumber>
    </recommendedName>
</protein>
<name>G0QWD7_ICHMU</name>
<dbReference type="Proteomes" id="UP000008983">
    <property type="component" value="Unassembled WGS sequence"/>
</dbReference>
<dbReference type="RefSeq" id="XP_004032055.1">
    <property type="nucleotide sequence ID" value="XM_004032007.1"/>
</dbReference>
<dbReference type="InterPro" id="IPR000629">
    <property type="entry name" value="RNA-helicase_DEAD-box_CS"/>
</dbReference>
<dbReference type="PROSITE" id="PS00039">
    <property type="entry name" value="DEAD_ATP_HELICASE"/>
    <property type="match status" value="1"/>
</dbReference>
<dbReference type="PANTHER" id="PTHR24031">
    <property type="entry name" value="RNA HELICASE"/>
    <property type="match status" value="1"/>
</dbReference>
<evidence type="ECO:0000256" key="1">
    <source>
        <dbReference type="ARBA" id="ARBA00022741"/>
    </source>
</evidence>
<comment type="function">
    <text evidence="7">RNA helicase.</text>
</comment>
<evidence type="ECO:0000256" key="2">
    <source>
        <dbReference type="ARBA" id="ARBA00022801"/>
    </source>
</evidence>
<keyword evidence="5 7" id="KW-0694">RNA-binding</keyword>
<sequence>MAQLNLKWNQLTPNLHPEIVYSIIQSFDFHTIMPVQKASIPLFIQNYDVAVEAQTGSGKTLAFLLPLLHILIKNVIKPKKYNLYGLIMAPTRELAIQIHEICQKLLDKIQNVPKYSLQLCIGGHNTQIDVQNLEKTGCNILIASPGKLKELINLNCEFLIIKNLEILIMDEADRLMDNDYYEDIQFILQNLPKQRRTGLFSATLRESADNQNYIIPNTLKNEYFLVQNRFEKIGFLVSFLSLFQNEKIIVFLNTCASVDFYQKIFCQFSITKKMSISAIHGQMKQNKRNKIIQNFTKAKIGILFCTDVVARGIDFENVGYILQVDPPQDPNYFIHRIGRTARKGNTGKVIYFHKKKYLIKQLIQAIILIEQHEETFINFLKLKQVEINQYNNDQQIDVDPLKYEKQFIQTMIQDRDFIEKSKKAFISYIRSYKEHI</sequence>
<evidence type="ECO:0000313" key="10">
    <source>
        <dbReference type="EMBL" id="EGR30468.1"/>
    </source>
</evidence>
<feature type="domain" description="Helicase C-terminal" evidence="9">
    <location>
        <begin position="218"/>
        <end position="383"/>
    </location>
</feature>
<dbReference type="SMART" id="SM00487">
    <property type="entry name" value="DEXDc"/>
    <property type="match status" value="1"/>
</dbReference>
<dbReference type="GO" id="GO:0003724">
    <property type="term" value="F:RNA helicase activity"/>
    <property type="evidence" value="ECO:0007669"/>
    <property type="project" value="UniProtKB-EC"/>
</dbReference>
<evidence type="ECO:0000256" key="5">
    <source>
        <dbReference type="ARBA" id="ARBA00022884"/>
    </source>
</evidence>
<dbReference type="GeneID" id="14906580"/>
<dbReference type="PROSITE" id="PS51194">
    <property type="entry name" value="HELICASE_CTER"/>
    <property type="match status" value="1"/>
</dbReference>
<comment type="catalytic activity">
    <reaction evidence="7">
        <text>ATP + H2O = ADP + phosphate + H(+)</text>
        <dbReference type="Rhea" id="RHEA:13065"/>
        <dbReference type="ChEBI" id="CHEBI:15377"/>
        <dbReference type="ChEBI" id="CHEBI:15378"/>
        <dbReference type="ChEBI" id="CHEBI:30616"/>
        <dbReference type="ChEBI" id="CHEBI:43474"/>
        <dbReference type="ChEBI" id="CHEBI:456216"/>
        <dbReference type="EC" id="3.6.4.13"/>
    </reaction>
</comment>
<dbReference type="AlphaFoldDB" id="G0QWD7"/>
<feature type="domain" description="Helicase ATP-binding" evidence="8">
    <location>
        <begin position="40"/>
        <end position="222"/>
    </location>
</feature>
<dbReference type="GO" id="GO:0003723">
    <property type="term" value="F:RNA binding"/>
    <property type="evidence" value="ECO:0007669"/>
    <property type="project" value="UniProtKB-UniRule"/>
</dbReference>
<dbReference type="EMBL" id="GL983989">
    <property type="protein sequence ID" value="EGR30468.1"/>
    <property type="molecule type" value="Genomic_DNA"/>
</dbReference>
<dbReference type="eggNOG" id="KOG0345">
    <property type="taxonomic scope" value="Eukaryota"/>
</dbReference>
<dbReference type="CDD" id="cd18787">
    <property type="entry name" value="SF2_C_DEAD"/>
    <property type="match status" value="1"/>
</dbReference>
<dbReference type="PROSITE" id="PS51192">
    <property type="entry name" value="HELICASE_ATP_BIND_1"/>
    <property type="match status" value="1"/>
</dbReference>
<evidence type="ECO:0000313" key="11">
    <source>
        <dbReference type="Proteomes" id="UP000008983"/>
    </source>
</evidence>
<evidence type="ECO:0000259" key="8">
    <source>
        <dbReference type="PROSITE" id="PS51192"/>
    </source>
</evidence>
<evidence type="ECO:0000259" key="9">
    <source>
        <dbReference type="PROSITE" id="PS51194"/>
    </source>
</evidence>
<comment type="domain">
    <text evidence="7">The Q motif is unique to and characteristic of the DEAD box family of RNA helicases and controls ATP binding and hydrolysis.</text>
</comment>
<organism evidence="10 11">
    <name type="scientific">Ichthyophthirius multifiliis</name>
    <name type="common">White spot disease agent</name>
    <name type="synonym">Ich</name>
    <dbReference type="NCBI Taxonomy" id="5932"/>
    <lineage>
        <taxon>Eukaryota</taxon>
        <taxon>Sar</taxon>
        <taxon>Alveolata</taxon>
        <taxon>Ciliophora</taxon>
        <taxon>Intramacronucleata</taxon>
        <taxon>Oligohymenophorea</taxon>
        <taxon>Hymenostomatida</taxon>
        <taxon>Ophryoglenina</taxon>
        <taxon>Ichthyophthirius</taxon>
    </lineage>
</organism>
<dbReference type="InterPro" id="IPR001650">
    <property type="entry name" value="Helicase_C-like"/>
</dbReference>
<dbReference type="SUPFAM" id="SSF52540">
    <property type="entry name" value="P-loop containing nucleoside triphosphate hydrolases"/>
    <property type="match status" value="1"/>
</dbReference>
<comment type="similarity">
    <text evidence="6">Belongs to the DEAD box helicase family.</text>
</comment>
<dbReference type="EC" id="3.6.4.13" evidence="7"/>
<dbReference type="InterPro" id="IPR011545">
    <property type="entry name" value="DEAD/DEAH_box_helicase_dom"/>
</dbReference>
<dbReference type="GO" id="GO:0016787">
    <property type="term" value="F:hydrolase activity"/>
    <property type="evidence" value="ECO:0007669"/>
    <property type="project" value="UniProtKB-KW"/>
</dbReference>
<keyword evidence="11" id="KW-1185">Reference proteome</keyword>
<evidence type="ECO:0000256" key="7">
    <source>
        <dbReference type="RuleBase" id="RU365068"/>
    </source>
</evidence>
<keyword evidence="2 6" id="KW-0378">Hydrolase</keyword>
<evidence type="ECO:0000256" key="3">
    <source>
        <dbReference type="ARBA" id="ARBA00022806"/>
    </source>
</evidence>
<dbReference type="STRING" id="857967.G0QWD7"/>
<dbReference type="Pfam" id="PF00271">
    <property type="entry name" value="Helicase_C"/>
    <property type="match status" value="1"/>
</dbReference>
<gene>
    <name evidence="10" type="ORF">IMG5_131190</name>
</gene>
<keyword evidence="4 6" id="KW-0067">ATP-binding</keyword>
<dbReference type="CDD" id="cd17960">
    <property type="entry name" value="DEADc_DDX55"/>
    <property type="match status" value="1"/>
</dbReference>
<dbReference type="InterPro" id="IPR027417">
    <property type="entry name" value="P-loop_NTPase"/>
</dbReference>
<dbReference type="OrthoDB" id="7396459at2759"/>
<keyword evidence="3 6" id="KW-0347">Helicase</keyword>
<dbReference type="SMART" id="SM00490">
    <property type="entry name" value="HELICc"/>
    <property type="match status" value="1"/>
</dbReference>
<proteinExistence type="inferred from homology"/>
<evidence type="ECO:0000256" key="6">
    <source>
        <dbReference type="RuleBase" id="RU000492"/>
    </source>
</evidence>
<dbReference type="GO" id="GO:0005524">
    <property type="term" value="F:ATP binding"/>
    <property type="evidence" value="ECO:0007669"/>
    <property type="project" value="UniProtKB-UniRule"/>
</dbReference>
<dbReference type="InterPro" id="IPR014001">
    <property type="entry name" value="Helicase_ATP-bd"/>
</dbReference>
<dbReference type="Gene3D" id="3.40.50.300">
    <property type="entry name" value="P-loop containing nucleotide triphosphate hydrolases"/>
    <property type="match status" value="2"/>
</dbReference>
<dbReference type="Pfam" id="PF00270">
    <property type="entry name" value="DEAD"/>
    <property type="match status" value="1"/>
</dbReference>
<keyword evidence="1 6" id="KW-0547">Nucleotide-binding</keyword>